<dbReference type="EMBL" id="FOHE01000011">
    <property type="protein sequence ID" value="SET42394.1"/>
    <property type="molecule type" value="Genomic_DNA"/>
</dbReference>
<dbReference type="RefSeq" id="WP_170840776.1">
    <property type="nucleotide sequence ID" value="NZ_FOHE01000011.1"/>
</dbReference>
<gene>
    <name evidence="1" type="ORF">SAMN05216389_11120</name>
</gene>
<sequence length="46" mass="5148">MNVLSVLFALFWFGWFIALCLGVEPDKVIIGCAMLISAVNFLKEVE</sequence>
<dbReference type="AlphaFoldDB" id="A0A1I0EB54"/>
<proteinExistence type="predicted"/>
<accession>A0A1I0EB54</accession>
<name>A0A1I0EB54_9BACI</name>
<dbReference type="Proteomes" id="UP000198618">
    <property type="component" value="Unassembled WGS sequence"/>
</dbReference>
<reference evidence="1 2" key="1">
    <citation type="submission" date="2016-10" db="EMBL/GenBank/DDBJ databases">
        <authorList>
            <person name="de Groot N.N."/>
        </authorList>
    </citation>
    <scope>NUCLEOTIDE SEQUENCE [LARGE SCALE GENOMIC DNA]</scope>
    <source>
        <strain evidence="1 2">IBRC-M 10780</strain>
    </source>
</reference>
<evidence type="ECO:0000313" key="1">
    <source>
        <dbReference type="EMBL" id="SET42394.1"/>
    </source>
</evidence>
<organism evidence="1 2">
    <name type="scientific">Oceanobacillus limi</name>
    <dbReference type="NCBI Taxonomy" id="930131"/>
    <lineage>
        <taxon>Bacteria</taxon>
        <taxon>Bacillati</taxon>
        <taxon>Bacillota</taxon>
        <taxon>Bacilli</taxon>
        <taxon>Bacillales</taxon>
        <taxon>Bacillaceae</taxon>
        <taxon>Oceanobacillus</taxon>
    </lineage>
</organism>
<protein>
    <submittedName>
        <fullName evidence="1">Uncharacterized protein</fullName>
    </submittedName>
</protein>
<evidence type="ECO:0000313" key="2">
    <source>
        <dbReference type="Proteomes" id="UP000198618"/>
    </source>
</evidence>
<keyword evidence="2" id="KW-1185">Reference proteome</keyword>